<comment type="caution">
    <text evidence="1">The sequence shown here is derived from an EMBL/GenBank/DDBJ whole genome shotgun (WGS) entry which is preliminary data.</text>
</comment>
<dbReference type="Gene3D" id="3.40.630.30">
    <property type="match status" value="1"/>
</dbReference>
<sequence>PLKWAFHPSTPPRTPPALALSKEKTIVTPRLRLVPILPRHHSGSESELDELQAALTWFSHTHPDLVSSPSQTSDTARHWVMKKQGGCDQEFIGIVQLMHPSTSVTNASIFNSQTLQSNAAINETVLSVLESETNTQYLKVNIDPIHAGHGYSTETVKAILSYIFGISNTGAEAVLERVGFQVAEQVSPSMRRDGSIVEGWTVWEIEKDGFMELWAS</sequence>
<evidence type="ECO:0000313" key="2">
    <source>
        <dbReference type="Proteomes" id="UP000193642"/>
    </source>
</evidence>
<reference evidence="1 2" key="1">
    <citation type="submission" date="2016-07" db="EMBL/GenBank/DDBJ databases">
        <title>Pervasive Adenine N6-methylation of Active Genes in Fungi.</title>
        <authorList>
            <consortium name="DOE Joint Genome Institute"/>
            <person name="Mondo S.J."/>
            <person name="Dannebaum R.O."/>
            <person name="Kuo R.C."/>
            <person name="Labutti K."/>
            <person name="Haridas S."/>
            <person name="Kuo A."/>
            <person name="Salamov A."/>
            <person name="Ahrendt S.R."/>
            <person name="Lipzen A."/>
            <person name="Sullivan W."/>
            <person name="Andreopoulos W.B."/>
            <person name="Clum A."/>
            <person name="Lindquist E."/>
            <person name="Daum C."/>
            <person name="Ramamoorthy G.K."/>
            <person name="Gryganskyi A."/>
            <person name="Culley D."/>
            <person name="Magnuson J.K."/>
            <person name="James T.Y."/>
            <person name="O'Malley M.A."/>
            <person name="Stajich J.E."/>
            <person name="Spatafora J.W."/>
            <person name="Visel A."/>
            <person name="Grigoriev I.V."/>
        </authorList>
    </citation>
    <scope>NUCLEOTIDE SEQUENCE [LARGE SCALE GENOMIC DNA]</scope>
    <source>
        <strain evidence="1 2">JEL800</strain>
    </source>
</reference>
<protein>
    <submittedName>
        <fullName evidence="1">Uncharacterized protein</fullName>
    </submittedName>
</protein>
<name>A0A1Y2BQP9_9FUNG</name>
<dbReference type="Proteomes" id="UP000193642">
    <property type="component" value="Unassembled WGS sequence"/>
</dbReference>
<dbReference type="EMBL" id="MCGO01000052">
    <property type="protein sequence ID" value="ORY37068.1"/>
    <property type="molecule type" value="Genomic_DNA"/>
</dbReference>
<dbReference type="SUPFAM" id="SSF55729">
    <property type="entry name" value="Acyl-CoA N-acyltransferases (Nat)"/>
    <property type="match status" value="1"/>
</dbReference>
<feature type="non-terminal residue" evidence="1">
    <location>
        <position position="1"/>
    </location>
</feature>
<gene>
    <name evidence="1" type="ORF">BCR33DRAFT_721704</name>
</gene>
<organism evidence="1 2">
    <name type="scientific">Rhizoclosmatium globosum</name>
    <dbReference type="NCBI Taxonomy" id="329046"/>
    <lineage>
        <taxon>Eukaryota</taxon>
        <taxon>Fungi</taxon>
        <taxon>Fungi incertae sedis</taxon>
        <taxon>Chytridiomycota</taxon>
        <taxon>Chytridiomycota incertae sedis</taxon>
        <taxon>Chytridiomycetes</taxon>
        <taxon>Chytridiales</taxon>
        <taxon>Chytriomycetaceae</taxon>
        <taxon>Rhizoclosmatium</taxon>
    </lineage>
</organism>
<keyword evidence="2" id="KW-1185">Reference proteome</keyword>
<evidence type="ECO:0000313" key="1">
    <source>
        <dbReference type="EMBL" id="ORY37068.1"/>
    </source>
</evidence>
<accession>A0A1Y2BQP9</accession>
<dbReference type="InterPro" id="IPR016181">
    <property type="entry name" value="Acyl_CoA_acyltransferase"/>
</dbReference>
<proteinExistence type="predicted"/>
<dbReference type="OrthoDB" id="2159108at2759"/>
<dbReference type="AlphaFoldDB" id="A0A1Y2BQP9"/>